<organism evidence="1 2">
    <name type="scientific">Moritella viscosa</name>
    <dbReference type="NCBI Taxonomy" id="80854"/>
    <lineage>
        <taxon>Bacteria</taxon>
        <taxon>Pseudomonadati</taxon>
        <taxon>Pseudomonadota</taxon>
        <taxon>Gammaproteobacteria</taxon>
        <taxon>Alteromonadales</taxon>
        <taxon>Moritellaceae</taxon>
        <taxon>Moritella</taxon>
    </lineage>
</organism>
<sequence length="350" mass="39416">MQGYTLKVFFSSVMAGLLSGCATSVDGLLLHDNLAFRNINEQSLFSSDKKLDIQYLGVGGYLFQYGDDSIMTAPSFTNPGLVNVSLPLPIETDTDLVDKLLPIEAKQAEFILVGHAHYDHLMDVPYIMQQHMPTTIAVGSTTMTNIVTAVIADERLFDITDYAAEGKQPGTWIYNRHHTIRFMPIKSDHAPHFMGIKVMSRTYQEALTELPSTAYGWKEGQTYAYVIDFLDNQQQTIYRIHYQDAASNSPDGLMPVINDTKAVDMAILCVAAFHQVDDYPEAILQQTQPKTIVLGHWEDFFDNNSFNNQNKSVEGVRMTNIDDFIQRVNVVKVNDARLILPVPFSWIQAY</sequence>
<name>A0A1K9ZL77_9GAMM</name>
<dbReference type="OrthoDB" id="9805728at2"/>
<dbReference type="Gene3D" id="3.60.15.10">
    <property type="entry name" value="Ribonuclease Z/Hydroxyacylglutathione hydrolase-like"/>
    <property type="match status" value="1"/>
</dbReference>
<accession>A0A1K9ZL77</accession>
<dbReference type="PROSITE" id="PS51257">
    <property type="entry name" value="PROKAR_LIPOPROTEIN"/>
    <property type="match status" value="1"/>
</dbReference>
<reference evidence="1 2" key="1">
    <citation type="submission" date="2016-11" db="EMBL/GenBank/DDBJ databases">
        <authorList>
            <person name="Jaros S."/>
            <person name="Januszkiewicz K."/>
            <person name="Wedrychowicz H."/>
        </authorList>
    </citation>
    <scope>NUCLEOTIDE SEQUENCE [LARGE SCALE GENOMIC DNA]</scope>
    <source>
        <strain evidence="1">NVI 5450</strain>
    </source>
</reference>
<evidence type="ECO:0008006" key="3">
    <source>
        <dbReference type="Google" id="ProtNLM"/>
    </source>
</evidence>
<evidence type="ECO:0000313" key="2">
    <source>
        <dbReference type="Proteomes" id="UP000183794"/>
    </source>
</evidence>
<dbReference type="AlphaFoldDB" id="A0A1K9ZL77"/>
<evidence type="ECO:0000313" key="1">
    <source>
        <dbReference type="EMBL" id="SGY96461.1"/>
    </source>
</evidence>
<protein>
    <recommendedName>
        <fullName evidence="3">Lipoprotein</fullName>
    </recommendedName>
</protein>
<dbReference type="Proteomes" id="UP000183794">
    <property type="component" value="Unassembled WGS sequence"/>
</dbReference>
<dbReference type="SUPFAM" id="SSF56281">
    <property type="entry name" value="Metallo-hydrolase/oxidoreductase"/>
    <property type="match status" value="1"/>
</dbReference>
<dbReference type="InterPro" id="IPR036866">
    <property type="entry name" value="RibonucZ/Hydroxyglut_hydro"/>
</dbReference>
<gene>
    <name evidence="1" type="ORF">NVI5450_1835</name>
</gene>
<dbReference type="EMBL" id="FPLD01000052">
    <property type="protein sequence ID" value="SGY96461.1"/>
    <property type="molecule type" value="Genomic_DNA"/>
</dbReference>
<dbReference type="RefSeq" id="WP_075518196.1">
    <property type="nucleotide sequence ID" value="NZ_FPLD01000052.1"/>
</dbReference>
<proteinExistence type="predicted"/>